<accession>A0A538U0A5</accession>
<feature type="binding site" evidence="7">
    <location>
        <begin position="58"/>
        <end position="67"/>
    </location>
    <ligand>
        <name>substrate</name>
    </ligand>
</feature>
<dbReference type="GO" id="GO:0044205">
    <property type="term" value="P:'de novo' UMP biosynthetic process"/>
    <property type="evidence" value="ECO:0007669"/>
    <property type="project" value="UniProtKB-UniRule"/>
</dbReference>
<dbReference type="SMART" id="SM00934">
    <property type="entry name" value="OMPdecase"/>
    <property type="match status" value="1"/>
</dbReference>
<dbReference type="PANTHER" id="PTHR32119:SF2">
    <property type="entry name" value="OROTIDINE 5'-PHOSPHATE DECARBOXYLASE"/>
    <property type="match status" value="1"/>
</dbReference>
<dbReference type="PROSITE" id="PS00156">
    <property type="entry name" value="OMPDECASE"/>
    <property type="match status" value="1"/>
</dbReference>
<keyword evidence="5 7" id="KW-0456">Lyase</keyword>
<dbReference type="InterPro" id="IPR013785">
    <property type="entry name" value="Aldolase_TIM"/>
</dbReference>
<dbReference type="CDD" id="cd04725">
    <property type="entry name" value="OMP_decarboxylase_like"/>
    <property type="match status" value="1"/>
</dbReference>
<dbReference type="EMBL" id="VBPB01000320">
    <property type="protein sequence ID" value="TMQ69324.1"/>
    <property type="molecule type" value="Genomic_DNA"/>
</dbReference>
<feature type="active site" description="Proton donor" evidence="7">
    <location>
        <position position="60"/>
    </location>
</feature>
<dbReference type="SUPFAM" id="SSF51366">
    <property type="entry name" value="Ribulose-phoshate binding barrel"/>
    <property type="match status" value="1"/>
</dbReference>
<evidence type="ECO:0000256" key="6">
    <source>
        <dbReference type="ARBA" id="ARBA00049157"/>
    </source>
</evidence>
<dbReference type="Pfam" id="PF00215">
    <property type="entry name" value="OMPdecase"/>
    <property type="match status" value="1"/>
</dbReference>
<keyword evidence="4 7" id="KW-0665">Pyrimidine biosynthesis</keyword>
<evidence type="ECO:0000256" key="7">
    <source>
        <dbReference type="HAMAP-Rule" id="MF_01200"/>
    </source>
</evidence>
<feature type="domain" description="Orotidine 5'-phosphate decarboxylase" evidence="11">
    <location>
        <begin position="3"/>
        <end position="224"/>
    </location>
</feature>
<dbReference type="AlphaFoldDB" id="A0A538U0A5"/>
<dbReference type="PANTHER" id="PTHR32119">
    <property type="entry name" value="OROTIDINE 5'-PHOSPHATE DECARBOXYLASE"/>
    <property type="match status" value="1"/>
</dbReference>
<feature type="active site" description="For OMPdecase activity" evidence="8">
    <location>
        <position position="58"/>
    </location>
</feature>
<comment type="pathway">
    <text evidence="2 7 10">Pyrimidine metabolism; UMP biosynthesis via de novo pathway; UMP from orotate: step 2/2.</text>
</comment>
<gene>
    <name evidence="7 12" type="primary">pyrF</name>
    <name evidence="12" type="ORF">E6K81_15180</name>
</gene>
<feature type="binding site" evidence="7 9">
    <location>
        <position position="188"/>
    </location>
    <ligand>
        <name>substrate</name>
    </ligand>
</feature>
<comment type="caution">
    <text evidence="12">The sequence shown here is derived from an EMBL/GenBank/DDBJ whole genome shotgun (WGS) entry which is preliminary data.</text>
</comment>
<dbReference type="InterPro" id="IPR001754">
    <property type="entry name" value="OMPdeCOase_dom"/>
</dbReference>
<dbReference type="GO" id="GO:0006207">
    <property type="term" value="P:'de novo' pyrimidine nucleobase biosynthetic process"/>
    <property type="evidence" value="ECO:0007669"/>
    <property type="project" value="InterPro"/>
</dbReference>
<organism evidence="12 13">
    <name type="scientific">Eiseniibacteriota bacterium</name>
    <dbReference type="NCBI Taxonomy" id="2212470"/>
    <lineage>
        <taxon>Bacteria</taxon>
        <taxon>Candidatus Eiseniibacteriota</taxon>
    </lineage>
</organism>
<evidence type="ECO:0000313" key="13">
    <source>
        <dbReference type="Proteomes" id="UP000319771"/>
    </source>
</evidence>
<evidence type="ECO:0000256" key="4">
    <source>
        <dbReference type="ARBA" id="ARBA00022975"/>
    </source>
</evidence>
<feature type="binding site" evidence="7 9">
    <location>
        <position position="209"/>
    </location>
    <ligand>
        <name>substrate</name>
    </ligand>
</feature>
<dbReference type="GO" id="GO:0004590">
    <property type="term" value="F:orotidine-5'-phosphate decarboxylase activity"/>
    <property type="evidence" value="ECO:0007669"/>
    <property type="project" value="UniProtKB-UniRule"/>
</dbReference>
<evidence type="ECO:0000256" key="1">
    <source>
        <dbReference type="ARBA" id="ARBA00002356"/>
    </source>
</evidence>
<evidence type="ECO:0000256" key="5">
    <source>
        <dbReference type="ARBA" id="ARBA00023239"/>
    </source>
</evidence>
<evidence type="ECO:0000256" key="2">
    <source>
        <dbReference type="ARBA" id="ARBA00004861"/>
    </source>
</evidence>
<evidence type="ECO:0000256" key="10">
    <source>
        <dbReference type="RuleBase" id="RU000512"/>
    </source>
</evidence>
<feature type="binding site" evidence="7 9">
    <location>
        <position position="31"/>
    </location>
    <ligand>
        <name>substrate</name>
    </ligand>
</feature>
<dbReference type="InterPro" id="IPR018089">
    <property type="entry name" value="OMPdecase_AS"/>
</dbReference>
<evidence type="ECO:0000256" key="9">
    <source>
        <dbReference type="PIRSR" id="PIRSR614732-2"/>
    </source>
</evidence>
<comment type="similarity">
    <text evidence="7">Belongs to the OMP decarboxylase family. Type 1 subfamily.</text>
</comment>
<feature type="active site" description="For OMPdecase activity" evidence="8">
    <location>
        <position position="60"/>
    </location>
</feature>
<dbReference type="NCBIfam" id="TIGR01740">
    <property type="entry name" value="pyrF"/>
    <property type="match status" value="1"/>
</dbReference>
<proteinExistence type="inferred from homology"/>
<feature type="active site" description="For OMPdecase activity" evidence="8">
    <location>
        <position position="63"/>
    </location>
</feature>
<dbReference type="UniPathway" id="UPA00070">
    <property type="reaction ID" value="UER00120"/>
</dbReference>
<feature type="binding site" evidence="7 9">
    <location>
        <position position="179"/>
    </location>
    <ligand>
        <name>substrate</name>
    </ligand>
</feature>
<dbReference type="InterPro" id="IPR047596">
    <property type="entry name" value="OMPdecase_bac"/>
</dbReference>
<sequence length="249" mass="25285">MTEIAVAYDVASLEDALALDARLGPGPELAKVGLELYTAAGPEAVRSLAGRGRRVFLDLKLHDIPNTVRGAARAASRLGAELLSVHATGGREMIAAAVDGVREGGGATRVIAVTILTSLDPADMPPGFAAPFSIAAVAPRLLALAESAGAAGIVCAAGDLPAIRRAHPEPFYAVTPAIRPSGGAAQDQRRVTTVSEAVRLGSSLMVLGRAISHAPDPAAALVAAREECRVAEAVGASTQRGLPDSSRVP</sequence>
<evidence type="ECO:0000256" key="8">
    <source>
        <dbReference type="PIRSR" id="PIRSR614732-1"/>
    </source>
</evidence>
<keyword evidence="3 7" id="KW-0210">Decarboxylase</keyword>
<evidence type="ECO:0000259" key="11">
    <source>
        <dbReference type="SMART" id="SM00934"/>
    </source>
</evidence>
<dbReference type="GO" id="GO:0005829">
    <property type="term" value="C:cytosol"/>
    <property type="evidence" value="ECO:0007669"/>
    <property type="project" value="TreeGrafter"/>
</dbReference>
<dbReference type="InterPro" id="IPR011060">
    <property type="entry name" value="RibuloseP-bd_barrel"/>
</dbReference>
<dbReference type="EC" id="4.1.1.23" evidence="7"/>
<evidence type="ECO:0000313" key="12">
    <source>
        <dbReference type="EMBL" id="TMQ69324.1"/>
    </source>
</evidence>
<dbReference type="HAMAP" id="MF_01200_B">
    <property type="entry name" value="OMPdecase_type1_B"/>
    <property type="match status" value="1"/>
</dbReference>
<dbReference type="InterPro" id="IPR014732">
    <property type="entry name" value="OMPdecase"/>
</dbReference>
<reference evidence="12 13" key="1">
    <citation type="journal article" date="2019" name="Nat. Microbiol.">
        <title>Mediterranean grassland soil C-N compound turnover is dependent on rainfall and depth, and is mediated by genomically divergent microorganisms.</title>
        <authorList>
            <person name="Diamond S."/>
            <person name="Andeer P.F."/>
            <person name="Li Z."/>
            <person name="Crits-Christoph A."/>
            <person name="Burstein D."/>
            <person name="Anantharaman K."/>
            <person name="Lane K.R."/>
            <person name="Thomas B.C."/>
            <person name="Pan C."/>
            <person name="Northen T.R."/>
            <person name="Banfield J.F."/>
        </authorList>
    </citation>
    <scope>NUCLEOTIDE SEQUENCE [LARGE SCALE GENOMIC DNA]</scope>
    <source>
        <strain evidence="12">WS_11</strain>
    </source>
</reference>
<protein>
    <recommendedName>
        <fullName evidence="7">Orotidine 5'-phosphate decarboxylase</fullName>
        <ecNumber evidence="7">4.1.1.23</ecNumber>
    </recommendedName>
    <alternativeName>
        <fullName evidence="7">OMP decarboxylase</fullName>
        <shortName evidence="7">OMPDCase</shortName>
        <shortName evidence="7">OMPdecase</shortName>
    </alternativeName>
</protein>
<comment type="function">
    <text evidence="1 7">Catalyzes the decarboxylation of orotidine 5'-monophosphate (OMP) to uridine 5'-monophosphate (UMP).</text>
</comment>
<dbReference type="Proteomes" id="UP000319771">
    <property type="component" value="Unassembled WGS sequence"/>
</dbReference>
<comment type="subunit">
    <text evidence="7">Homodimer.</text>
</comment>
<dbReference type="NCBIfam" id="NF001273">
    <property type="entry name" value="PRK00230.1"/>
    <property type="match status" value="1"/>
</dbReference>
<dbReference type="Gene3D" id="3.20.20.70">
    <property type="entry name" value="Aldolase class I"/>
    <property type="match status" value="1"/>
</dbReference>
<name>A0A538U0A5_UNCEI</name>
<feature type="binding site" evidence="7 9">
    <location>
        <position position="9"/>
    </location>
    <ligand>
        <name>substrate</name>
    </ligand>
</feature>
<comment type="catalytic activity">
    <reaction evidence="6 7 10">
        <text>orotidine 5'-phosphate + H(+) = UMP + CO2</text>
        <dbReference type="Rhea" id="RHEA:11596"/>
        <dbReference type="ChEBI" id="CHEBI:15378"/>
        <dbReference type="ChEBI" id="CHEBI:16526"/>
        <dbReference type="ChEBI" id="CHEBI:57538"/>
        <dbReference type="ChEBI" id="CHEBI:57865"/>
        <dbReference type="EC" id="4.1.1.23"/>
    </reaction>
</comment>
<feature type="binding site" evidence="7 9">
    <location>
        <position position="117"/>
    </location>
    <ligand>
        <name>substrate</name>
    </ligand>
</feature>
<feature type="binding site" evidence="7 9">
    <location>
        <position position="208"/>
    </location>
    <ligand>
        <name>substrate</name>
    </ligand>
</feature>
<evidence type="ECO:0000256" key="3">
    <source>
        <dbReference type="ARBA" id="ARBA00022793"/>
    </source>
</evidence>